<reference evidence="2" key="1">
    <citation type="submission" date="2016-10" db="EMBL/GenBank/DDBJ databases">
        <authorList>
            <person name="Varghese N."/>
            <person name="Submissions S."/>
        </authorList>
    </citation>
    <scope>NUCLEOTIDE SEQUENCE [LARGE SCALE GENOMIC DNA]</scope>
    <source>
        <strain evidence="2">DSM 19110</strain>
    </source>
</reference>
<dbReference type="RefSeq" id="WP_074610379.1">
    <property type="nucleotide sequence ID" value="NZ_FNGY01000007.1"/>
</dbReference>
<name>A0A1H0AUJ6_9SPHI</name>
<accession>A0A1H0AUJ6</accession>
<organism evidence="1 2">
    <name type="scientific">Pedobacter steynii</name>
    <dbReference type="NCBI Taxonomy" id="430522"/>
    <lineage>
        <taxon>Bacteria</taxon>
        <taxon>Pseudomonadati</taxon>
        <taxon>Bacteroidota</taxon>
        <taxon>Sphingobacteriia</taxon>
        <taxon>Sphingobacteriales</taxon>
        <taxon>Sphingobacteriaceae</taxon>
        <taxon>Pedobacter</taxon>
    </lineage>
</organism>
<proteinExistence type="predicted"/>
<evidence type="ECO:0000313" key="1">
    <source>
        <dbReference type="EMBL" id="SDN36743.1"/>
    </source>
</evidence>
<dbReference type="EMBL" id="FNGY01000007">
    <property type="protein sequence ID" value="SDN36743.1"/>
    <property type="molecule type" value="Genomic_DNA"/>
</dbReference>
<dbReference type="OrthoDB" id="4301792at2"/>
<keyword evidence="2" id="KW-1185">Reference proteome</keyword>
<sequence>MKKSKFVLIVFFVFTTLQGYSQNPIPVSLKEMYCGDGVIFPLDHKLPILLGEGTKRFTPSIEEITRAELLLSNNIAGVNYIDLTGKYKPDHLKKTLYKYNRQYVGYQNADSDRIILINLMNFAKKRQAKENFDGWETAYIVGFGEFYEKNRIALMVNLTKKEVSIR</sequence>
<evidence type="ECO:0000313" key="2">
    <source>
        <dbReference type="Proteomes" id="UP000183200"/>
    </source>
</evidence>
<protein>
    <submittedName>
        <fullName evidence="1">Uncharacterized protein</fullName>
    </submittedName>
</protein>
<dbReference type="Proteomes" id="UP000183200">
    <property type="component" value="Unassembled WGS sequence"/>
</dbReference>
<gene>
    <name evidence="1" type="ORF">SAMN05421820_107197</name>
</gene>
<dbReference type="AlphaFoldDB" id="A0A1H0AUJ6"/>